<dbReference type="EMBL" id="KV486496">
    <property type="protein sequence ID" value="OCT55505.1"/>
    <property type="molecule type" value="Genomic_DNA"/>
</dbReference>
<feature type="non-terminal residue" evidence="1">
    <location>
        <position position="87"/>
    </location>
</feature>
<proteinExistence type="predicted"/>
<accession>A0A974GYG8</accession>
<protein>
    <submittedName>
        <fullName evidence="1">Uncharacterized protein</fullName>
    </submittedName>
</protein>
<name>A0A974GYG8_XENLA</name>
<organism evidence="1">
    <name type="scientific">Xenopus laevis</name>
    <name type="common">African clawed frog</name>
    <dbReference type="NCBI Taxonomy" id="8355"/>
    <lineage>
        <taxon>Eukaryota</taxon>
        <taxon>Metazoa</taxon>
        <taxon>Chordata</taxon>
        <taxon>Craniata</taxon>
        <taxon>Vertebrata</taxon>
        <taxon>Euteleostomi</taxon>
        <taxon>Amphibia</taxon>
        <taxon>Batrachia</taxon>
        <taxon>Anura</taxon>
        <taxon>Pipoidea</taxon>
        <taxon>Pipidae</taxon>
        <taxon>Xenopodinae</taxon>
        <taxon>Xenopus</taxon>
        <taxon>Xenopus</taxon>
    </lineage>
</organism>
<sequence length="87" mass="9856">MGVVQAINKQFASSAEVVRLLRVLILRCLQINVGFRAVHLPRVQNDIADSLSWFQWDHFRQLAPTAEMEGHQFPECLLRIGTIGLEG</sequence>
<gene>
    <name evidence="1" type="ORF">XELAEV_18001688mg</name>
</gene>
<dbReference type="Proteomes" id="UP000694892">
    <property type="component" value="Unassembled WGS sequence"/>
</dbReference>
<dbReference type="AlphaFoldDB" id="A0A974GYG8"/>
<reference evidence="1" key="1">
    <citation type="submission" date="2016-05" db="EMBL/GenBank/DDBJ databases">
        <title>WGS assembly of Xenopus laevis.</title>
        <authorList>
            <person name="Session A."/>
            <person name="Uno Y."/>
            <person name="Kwon T."/>
            <person name="Chapman J."/>
            <person name="Toyoda A."/>
            <person name="Takahashi S."/>
            <person name="Fukui A."/>
            <person name="Hikosaka A."/>
            <person name="Putnam N."/>
            <person name="Stites J."/>
            <person name="Van Heeringen S."/>
            <person name="Quigley I."/>
            <person name="Heinz S."/>
            <person name="Hellsten U."/>
            <person name="Lyons J."/>
            <person name="Suzuki A."/>
            <person name="Kondo M."/>
            <person name="Ogino H."/>
            <person name="Ochi H."/>
            <person name="Bogdanovic O."/>
            <person name="Lister R."/>
            <person name="Georgiou G."/>
            <person name="Paranjpe S."/>
            <person name="Van Kruijsbergen I."/>
            <person name="Mozaffari S."/>
            <person name="Shu S."/>
            <person name="Schmutz J."/>
            <person name="Jenkins J."/>
            <person name="Grimwood J."/>
            <person name="Carlson J."/>
            <person name="Mitros T."/>
            <person name="Simakov O."/>
            <person name="Heald R."/>
            <person name="Miller K."/>
            <person name="Haudenschild C."/>
            <person name="Kuroki Y."/>
            <person name="Tanaka T."/>
            <person name="Michiue T."/>
            <person name="Watanabe M."/>
            <person name="Kinoshita T."/>
            <person name="Ohta Y."/>
            <person name="Mawaribuchi S."/>
            <person name="Suzuki Y."/>
            <person name="Haramoto Y."/>
            <person name="Yamamoto T."/>
            <person name="Takagi C."/>
            <person name="Kitzman J."/>
            <person name="Shendure J."/>
            <person name="Nakayama T."/>
            <person name="Izutsu Y."/>
            <person name="Robert J."/>
            <person name="Dichmann D."/>
            <person name="Flajnik M."/>
            <person name="Houston D."/>
            <person name="Marcotte E."/>
            <person name="Wallingford J."/>
            <person name="Ito Y."/>
            <person name="Asashima M."/>
            <person name="Ueno N."/>
            <person name="Matsuda Y."/>
            <person name="Jan Veenstra G."/>
            <person name="Fujiyama A."/>
            <person name="Harland R."/>
            <person name="Taira M."/>
            <person name="Rokhsar D.S."/>
        </authorList>
    </citation>
    <scope>NUCLEOTIDE SEQUENCE</scope>
    <source>
        <strain evidence="1">J</strain>
        <tissue evidence="1">Blood</tissue>
    </source>
</reference>
<evidence type="ECO:0000313" key="1">
    <source>
        <dbReference type="EMBL" id="OCT55505.1"/>
    </source>
</evidence>